<dbReference type="Proteomes" id="UP001595824">
    <property type="component" value="Unassembled WGS sequence"/>
</dbReference>
<evidence type="ECO:0000313" key="2">
    <source>
        <dbReference type="Proteomes" id="UP001595824"/>
    </source>
</evidence>
<reference evidence="2" key="1">
    <citation type="journal article" date="2019" name="Int. J. Syst. Evol. Microbiol.">
        <title>The Global Catalogue of Microorganisms (GCM) 10K type strain sequencing project: providing services to taxonomists for standard genome sequencing and annotation.</title>
        <authorList>
            <consortium name="The Broad Institute Genomics Platform"/>
            <consortium name="The Broad Institute Genome Sequencing Center for Infectious Disease"/>
            <person name="Wu L."/>
            <person name="Ma J."/>
        </authorList>
    </citation>
    <scope>NUCLEOTIDE SEQUENCE [LARGE SCALE GENOMIC DNA]</scope>
    <source>
        <strain evidence="2">PCU 347</strain>
    </source>
</reference>
<accession>A0ABV8TPN2</accession>
<sequence>MEELLSIDASSVQRFLRRWYGAAEGASDVLLDINSCAPDQLAAWHTAVALVDGPVTFQDRPVAPGDLEPDCRGMLEFWIENQNSCFWAVDLNDERLQVFIREAGEKDWTGTGEVLGDFLLHCTVREAVIGAVSKLTIFVDTEEADEVLESFQPLKFTALGSEEPQVRLWCSGDALVRMAPPPTGYESPGEQLWMLTFAAPSDMGIERYASRFGHEGVTQAAPARVELPYEPPPF</sequence>
<proteinExistence type="predicted"/>
<organism evidence="1 2">
    <name type="scientific">Streptomyces andamanensis</name>
    <dbReference type="NCBI Taxonomy" id="1565035"/>
    <lineage>
        <taxon>Bacteria</taxon>
        <taxon>Bacillati</taxon>
        <taxon>Actinomycetota</taxon>
        <taxon>Actinomycetes</taxon>
        <taxon>Kitasatosporales</taxon>
        <taxon>Streptomycetaceae</taxon>
        <taxon>Streptomyces</taxon>
    </lineage>
</organism>
<protein>
    <submittedName>
        <fullName evidence="1">Uncharacterized protein</fullName>
    </submittedName>
</protein>
<dbReference type="EMBL" id="JBHSDP010000029">
    <property type="protein sequence ID" value="MFC4332572.1"/>
    <property type="molecule type" value="Genomic_DNA"/>
</dbReference>
<evidence type="ECO:0000313" key="1">
    <source>
        <dbReference type="EMBL" id="MFC4332572.1"/>
    </source>
</evidence>
<name>A0ABV8TPN2_9ACTN</name>
<dbReference type="RefSeq" id="WP_381744028.1">
    <property type="nucleotide sequence ID" value="NZ_JBHSDP010000029.1"/>
</dbReference>
<keyword evidence="2" id="KW-1185">Reference proteome</keyword>
<comment type="caution">
    <text evidence="1">The sequence shown here is derived from an EMBL/GenBank/DDBJ whole genome shotgun (WGS) entry which is preliminary data.</text>
</comment>
<gene>
    <name evidence="1" type="ORF">ACFPC0_33365</name>
</gene>